<dbReference type="Proteomes" id="UP000001542">
    <property type="component" value="Unassembled WGS sequence"/>
</dbReference>
<dbReference type="InterPro" id="IPR052664">
    <property type="entry name" value="BTB-MATH_domain_protein"/>
</dbReference>
<dbReference type="AlphaFoldDB" id="A2F1B7"/>
<proteinExistence type="predicted"/>
<dbReference type="Pfam" id="PF00651">
    <property type="entry name" value="BTB"/>
    <property type="match status" value="1"/>
</dbReference>
<dbReference type="PROSITE" id="PS50097">
    <property type="entry name" value="BTB"/>
    <property type="match status" value="1"/>
</dbReference>
<keyword evidence="1" id="KW-0472">Membrane</keyword>
<feature type="transmembrane region" description="Helical" evidence="1">
    <location>
        <begin position="97"/>
        <end position="119"/>
    </location>
</feature>
<dbReference type="InterPro" id="IPR000210">
    <property type="entry name" value="BTB/POZ_dom"/>
</dbReference>
<dbReference type="PANTHER" id="PTHR22743:SF165">
    <property type="entry name" value="BTB AND MATH DOMAIN CONTAINING-RELATED"/>
    <property type="match status" value="1"/>
</dbReference>
<name>A2F1B7_TRIV3</name>
<dbReference type="OrthoDB" id="6359816at2759"/>
<reference evidence="3" key="1">
    <citation type="submission" date="2006-10" db="EMBL/GenBank/DDBJ databases">
        <authorList>
            <person name="Amadeo P."/>
            <person name="Zhao Q."/>
            <person name="Wortman J."/>
            <person name="Fraser-Liggett C."/>
            <person name="Carlton J."/>
        </authorList>
    </citation>
    <scope>NUCLEOTIDE SEQUENCE</scope>
    <source>
        <strain evidence="3">G3</strain>
    </source>
</reference>
<feature type="transmembrane region" description="Helical" evidence="1">
    <location>
        <begin position="139"/>
        <end position="155"/>
    </location>
</feature>
<gene>
    <name evidence="3" type="ORF">TVAG_395280</name>
</gene>
<dbReference type="VEuPathDB" id="TrichDB:TVAGG3_0075340"/>
<evidence type="ECO:0000259" key="2">
    <source>
        <dbReference type="PROSITE" id="PS50097"/>
    </source>
</evidence>
<dbReference type="EMBL" id="DS113572">
    <property type="protein sequence ID" value="EAY01281.1"/>
    <property type="molecule type" value="Genomic_DNA"/>
</dbReference>
<dbReference type="KEGG" id="tva:4759107"/>
<dbReference type="SUPFAM" id="SSF54695">
    <property type="entry name" value="POZ domain"/>
    <property type="match status" value="1"/>
</dbReference>
<organism evidence="3 4">
    <name type="scientific">Trichomonas vaginalis (strain ATCC PRA-98 / G3)</name>
    <dbReference type="NCBI Taxonomy" id="412133"/>
    <lineage>
        <taxon>Eukaryota</taxon>
        <taxon>Metamonada</taxon>
        <taxon>Parabasalia</taxon>
        <taxon>Trichomonadida</taxon>
        <taxon>Trichomonadidae</taxon>
        <taxon>Trichomonas</taxon>
    </lineage>
</organism>
<dbReference type="SMR" id="A2F1B7"/>
<dbReference type="PANTHER" id="PTHR22743">
    <property type="entry name" value="MEPRIN/TRAF-LIKE MATH FAMILY-C.ELEGANS"/>
    <property type="match status" value="1"/>
</dbReference>
<dbReference type="RefSeq" id="XP_001314088.1">
    <property type="nucleotide sequence ID" value="XM_001314080.1"/>
</dbReference>
<dbReference type="InParanoid" id="A2F1B7"/>
<keyword evidence="1" id="KW-0812">Transmembrane</keyword>
<feature type="domain" description="BTB" evidence="2">
    <location>
        <begin position="25"/>
        <end position="92"/>
    </location>
</feature>
<dbReference type="Gene3D" id="3.30.710.10">
    <property type="entry name" value="Potassium Channel Kv1.1, Chain A"/>
    <property type="match status" value="1"/>
</dbReference>
<dbReference type="InterPro" id="IPR011333">
    <property type="entry name" value="SKP1/BTB/POZ_sf"/>
</dbReference>
<dbReference type="VEuPathDB" id="TrichDB:TVAG_395280"/>
<keyword evidence="4" id="KW-1185">Reference proteome</keyword>
<evidence type="ECO:0000313" key="3">
    <source>
        <dbReference type="EMBL" id="EAY01281.1"/>
    </source>
</evidence>
<reference evidence="3" key="2">
    <citation type="journal article" date="2007" name="Science">
        <title>Draft genome sequence of the sexually transmitted pathogen Trichomonas vaginalis.</title>
        <authorList>
            <person name="Carlton J.M."/>
            <person name="Hirt R.P."/>
            <person name="Silva J.C."/>
            <person name="Delcher A.L."/>
            <person name="Schatz M."/>
            <person name="Zhao Q."/>
            <person name="Wortman J.R."/>
            <person name="Bidwell S.L."/>
            <person name="Alsmark U.C.M."/>
            <person name="Besteiro S."/>
            <person name="Sicheritz-Ponten T."/>
            <person name="Noel C.J."/>
            <person name="Dacks J.B."/>
            <person name="Foster P.G."/>
            <person name="Simillion C."/>
            <person name="Van de Peer Y."/>
            <person name="Miranda-Saavedra D."/>
            <person name="Barton G.J."/>
            <person name="Westrop G.D."/>
            <person name="Mueller S."/>
            <person name="Dessi D."/>
            <person name="Fiori P.L."/>
            <person name="Ren Q."/>
            <person name="Paulsen I."/>
            <person name="Zhang H."/>
            <person name="Bastida-Corcuera F.D."/>
            <person name="Simoes-Barbosa A."/>
            <person name="Brown M.T."/>
            <person name="Hayes R.D."/>
            <person name="Mukherjee M."/>
            <person name="Okumura C.Y."/>
            <person name="Schneider R."/>
            <person name="Smith A.J."/>
            <person name="Vanacova S."/>
            <person name="Villalvazo M."/>
            <person name="Haas B.J."/>
            <person name="Pertea M."/>
            <person name="Feldblyum T.V."/>
            <person name="Utterback T.R."/>
            <person name="Shu C.L."/>
            <person name="Osoegawa K."/>
            <person name="de Jong P.J."/>
            <person name="Hrdy I."/>
            <person name="Horvathova L."/>
            <person name="Zubacova Z."/>
            <person name="Dolezal P."/>
            <person name="Malik S.B."/>
            <person name="Logsdon J.M. Jr."/>
            <person name="Henze K."/>
            <person name="Gupta A."/>
            <person name="Wang C.C."/>
            <person name="Dunne R.L."/>
            <person name="Upcroft J.A."/>
            <person name="Upcroft P."/>
            <person name="White O."/>
            <person name="Salzberg S.L."/>
            <person name="Tang P."/>
            <person name="Chiu C.-H."/>
            <person name="Lee Y.-S."/>
            <person name="Embley T.M."/>
            <person name="Coombs G.H."/>
            <person name="Mottram J.C."/>
            <person name="Tachezy J."/>
            <person name="Fraser-Liggett C.M."/>
            <person name="Johnson P.J."/>
        </authorList>
    </citation>
    <scope>NUCLEOTIDE SEQUENCE [LARGE SCALE GENOMIC DNA]</scope>
    <source>
        <strain evidence="3">G3</strain>
    </source>
</reference>
<evidence type="ECO:0000256" key="1">
    <source>
        <dbReference type="SAM" id="Phobius"/>
    </source>
</evidence>
<protein>
    <recommendedName>
        <fullName evidence="2">BTB domain-containing protein</fullName>
    </recommendedName>
</protein>
<keyword evidence="1" id="KW-1133">Transmembrane helix</keyword>
<accession>A2F1B7</accession>
<sequence>MEIRKSINLRIRVHPHGYIPDENFSTVTVKTSHYEFTCKRSILTKLSPRFKKYLDSKPNIDIINLKDIISADYSSYLAFSNYINGESLIINDENVECIYNLATKFGFPVLLSVVVPYYFLVDQLDKLVNNSEIIAQTNPYSLAIAPIFPLFRIAYKKERFPYEFIVKILQSSKLYPISSETQLLSLLICLKSSKQRDFSNKRFTVSEDLNSKINEYTKGLSITEKQNINRSLSFYKSVEPYSAIERFEIQSCWNNYVSNLSSYPFSYGSSYDSTDSLKYTLEYES</sequence>
<evidence type="ECO:0000313" key="4">
    <source>
        <dbReference type="Proteomes" id="UP000001542"/>
    </source>
</evidence>